<evidence type="ECO:0000313" key="4">
    <source>
        <dbReference type="Proteomes" id="UP001286313"/>
    </source>
</evidence>
<protein>
    <submittedName>
        <fullName evidence="2">Uncharacterized protein</fullName>
    </submittedName>
</protein>
<name>A0AAE1BMZ1_PETCI</name>
<evidence type="ECO:0000313" key="3">
    <source>
        <dbReference type="EMBL" id="KAK3860117.1"/>
    </source>
</evidence>
<keyword evidence="4" id="KW-1185">Reference proteome</keyword>
<organism evidence="2 4">
    <name type="scientific">Petrolisthes cinctipes</name>
    <name type="common">Flat porcelain crab</name>
    <dbReference type="NCBI Taxonomy" id="88211"/>
    <lineage>
        <taxon>Eukaryota</taxon>
        <taxon>Metazoa</taxon>
        <taxon>Ecdysozoa</taxon>
        <taxon>Arthropoda</taxon>
        <taxon>Crustacea</taxon>
        <taxon>Multicrustacea</taxon>
        <taxon>Malacostraca</taxon>
        <taxon>Eumalacostraca</taxon>
        <taxon>Eucarida</taxon>
        <taxon>Decapoda</taxon>
        <taxon>Pleocyemata</taxon>
        <taxon>Anomura</taxon>
        <taxon>Galatheoidea</taxon>
        <taxon>Porcellanidae</taxon>
        <taxon>Petrolisthes</taxon>
    </lineage>
</organism>
<evidence type="ECO:0000313" key="2">
    <source>
        <dbReference type="EMBL" id="KAK3851815.1"/>
    </source>
</evidence>
<proteinExistence type="predicted"/>
<feature type="compositionally biased region" description="Low complexity" evidence="1">
    <location>
        <begin position="12"/>
        <end position="23"/>
    </location>
</feature>
<accession>A0AAE1BMZ1</accession>
<comment type="caution">
    <text evidence="2">The sequence shown here is derived from an EMBL/GenBank/DDBJ whole genome shotgun (WGS) entry which is preliminary data.</text>
</comment>
<dbReference type="Proteomes" id="UP001286313">
    <property type="component" value="Unassembled WGS sequence"/>
</dbReference>
<dbReference type="AlphaFoldDB" id="A0AAE1BMZ1"/>
<feature type="region of interest" description="Disordered" evidence="1">
    <location>
        <begin position="1"/>
        <end position="28"/>
    </location>
</feature>
<evidence type="ECO:0000256" key="1">
    <source>
        <dbReference type="SAM" id="MobiDB-lite"/>
    </source>
</evidence>
<gene>
    <name evidence="3" type="ORF">Pcinc_033809</name>
    <name evidence="2" type="ORF">Pcinc_041559</name>
</gene>
<reference evidence="2" key="1">
    <citation type="submission" date="2023-10" db="EMBL/GenBank/DDBJ databases">
        <title>Genome assemblies of two species of porcelain crab, Petrolisthes cinctipes and Petrolisthes manimaculis (Anomura: Porcellanidae).</title>
        <authorList>
            <person name="Angst P."/>
        </authorList>
    </citation>
    <scope>NUCLEOTIDE SEQUENCE</scope>
    <source>
        <strain evidence="2">PB745_01</strain>
        <tissue evidence="2">Gill</tissue>
    </source>
</reference>
<dbReference type="EMBL" id="JAWQEG010004815">
    <property type="protein sequence ID" value="KAK3860117.1"/>
    <property type="molecule type" value="Genomic_DNA"/>
</dbReference>
<dbReference type="EMBL" id="JAWQEG010007713">
    <property type="protein sequence ID" value="KAK3851815.1"/>
    <property type="molecule type" value="Genomic_DNA"/>
</dbReference>
<sequence>MHRFKRSLNSETKNNNTTRGGTTYAPDCTTGLPRSQPYDSQYHHKLLISASAIALRQPARYGWAGGIVSQWPPAPEIKWWLALCRPSWSSAEVAA</sequence>